<evidence type="ECO:0000313" key="1">
    <source>
        <dbReference type="EMBL" id="RDX61714.1"/>
    </source>
</evidence>
<reference evidence="1" key="1">
    <citation type="submission" date="2018-05" db="EMBL/GenBank/DDBJ databases">
        <title>Draft genome of Mucuna pruriens seed.</title>
        <authorList>
            <person name="Nnadi N.E."/>
            <person name="Vos R."/>
            <person name="Hasami M.H."/>
            <person name="Devisetty U.K."/>
            <person name="Aguiy J.C."/>
        </authorList>
    </citation>
    <scope>NUCLEOTIDE SEQUENCE [LARGE SCALE GENOMIC DNA]</scope>
    <source>
        <strain evidence="1">JCA_2017</strain>
    </source>
</reference>
<accession>A0A371E6P5</accession>
<comment type="caution">
    <text evidence="1">The sequence shown here is derived from an EMBL/GenBank/DDBJ whole genome shotgun (WGS) entry which is preliminary data.</text>
</comment>
<protein>
    <submittedName>
        <fullName evidence="1">Uncharacterized protein</fullName>
    </submittedName>
</protein>
<name>A0A371E6P5_MUCPR</name>
<dbReference type="Proteomes" id="UP000257109">
    <property type="component" value="Unassembled WGS sequence"/>
</dbReference>
<evidence type="ECO:0000313" key="2">
    <source>
        <dbReference type="Proteomes" id="UP000257109"/>
    </source>
</evidence>
<keyword evidence="2" id="KW-1185">Reference proteome</keyword>
<dbReference type="AlphaFoldDB" id="A0A371E6P5"/>
<sequence>MEPQHYCYWMSRLRLNQQTMLWLRPTTTLQYQCESIPYQKLFQEGQYFLEKWLSHAHLSIESLNDIIEEMIYKNLNINIFLCVIVLFDNDI</sequence>
<feature type="non-terminal residue" evidence="1">
    <location>
        <position position="1"/>
    </location>
</feature>
<proteinExistence type="predicted"/>
<gene>
    <name evidence="1" type="ORF">CR513_60035</name>
</gene>
<dbReference type="EMBL" id="QJKJ01015971">
    <property type="protein sequence ID" value="RDX61714.1"/>
    <property type="molecule type" value="Genomic_DNA"/>
</dbReference>
<organism evidence="1 2">
    <name type="scientific">Mucuna pruriens</name>
    <name type="common">Velvet bean</name>
    <name type="synonym">Dolichos pruriens</name>
    <dbReference type="NCBI Taxonomy" id="157652"/>
    <lineage>
        <taxon>Eukaryota</taxon>
        <taxon>Viridiplantae</taxon>
        <taxon>Streptophyta</taxon>
        <taxon>Embryophyta</taxon>
        <taxon>Tracheophyta</taxon>
        <taxon>Spermatophyta</taxon>
        <taxon>Magnoliopsida</taxon>
        <taxon>eudicotyledons</taxon>
        <taxon>Gunneridae</taxon>
        <taxon>Pentapetalae</taxon>
        <taxon>rosids</taxon>
        <taxon>fabids</taxon>
        <taxon>Fabales</taxon>
        <taxon>Fabaceae</taxon>
        <taxon>Papilionoideae</taxon>
        <taxon>50 kb inversion clade</taxon>
        <taxon>NPAAA clade</taxon>
        <taxon>indigoferoid/millettioid clade</taxon>
        <taxon>Phaseoleae</taxon>
        <taxon>Mucuna</taxon>
    </lineage>
</organism>